<keyword evidence="3" id="KW-1185">Reference proteome</keyword>
<reference evidence="2 3" key="1">
    <citation type="submission" date="2021-06" db="EMBL/GenBank/DDBJ databases">
        <authorList>
            <person name="Palmer J.M."/>
        </authorList>
    </citation>
    <scope>NUCLEOTIDE SEQUENCE [LARGE SCALE GENOMIC DNA]</scope>
    <source>
        <strain evidence="2 3">CL_MEX2019</strain>
        <tissue evidence="2">Muscle</tissue>
    </source>
</reference>
<sequence>MSPCVTDSDVFAEIVSLFLSSAHCSVYSVVHGVGDEEDYRCSFHSASCRFLSPPKHCSLHADWTSAPTPPDGLLFVVSCGVSVVSFLCSCSACQYDHVTNFLKLR</sequence>
<evidence type="ECO:0000313" key="2">
    <source>
        <dbReference type="EMBL" id="MED6282401.1"/>
    </source>
</evidence>
<gene>
    <name evidence="2" type="ORF">CHARACLAT_031749</name>
</gene>
<comment type="caution">
    <text evidence="2">The sequence shown here is derived from an EMBL/GenBank/DDBJ whole genome shotgun (WGS) entry which is preliminary data.</text>
</comment>
<protein>
    <submittedName>
        <fullName evidence="2">Uncharacterized protein</fullName>
    </submittedName>
</protein>
<keyword evidence="1" id="KW-0812">Transmembrane</keyword>
<proteinExistence type="predicted"/>
<keyword evidence="1" id="KW-1133">Transmembrane helix</keyword>
<organism evidence="2 3">
    <name type="scientific">Characodon lateralis</name>
    <dbReference type="NCBI Taxonomy" id="208331"/>
    <lineage>
        <taxon>Eukaryota</taxon>
        <taxon>Metazoa</taxon>
        <taxon>Chordata</taxon>
        <taxon>Craniata</taxon>
        <taxon>Vertebrata</taxon>
        <taxon>Euteleostomi</taxon>
        <taxon>Actinopterygii</taxon>
        <taxon>Neopterygii</taxon>
        <taxon>Teleostei</taxon>
        <taxon>Neoteleostei</taxon>
        <taxon>Acanthomorphata</taxon>
        <taxon>Ovalentaria</taxon>
        <taxon>Atherinomorphae</taxon>
        <taxon>Cyprinodontiformes</taxon>
        <taxon>Goodeidae</taxon>
        <taxon>Characodon</taxon>
    </lineage>
</organism>
<accession>A0ABU7E5V1</accession>
<name>A0ABU7E5V1_9TELE</name>
<dbReference type="EMBL" id="JAHUTJ010046267">
    <property type="protein sequence ID" value="MED6282401.1"/>
    <property type="molecule type" value="Genomic_DNA"/>
</dbReference>
<evidence type="ECO:0000256" key="1">
    <source>
        <dbReference type="SAM" id="Phobius"/>
    </source>
</evidence>
<evidence type="ECO:0000313" key="3">
    <source>
        <dbReference type="Proteomes" id="UP001352852"/>
    </source>
</evidence>
<keyword evidence="1" id="KW-0472">Membrane</keyword>
<feature type="transmembrane region" description="Helical" evidence="1">
    <location>
        <begin position="73"/>
        <end position="95"/>
    </location>
</feature>
<dbReference type="Proteomes" id="UP001352852">
    <property type="component" value="Unassembled WGS sequence"/>
</dbReference>